<dbReference type="Proteomes" id="UP001177023">
    <property type="component" value="Unassembled WGS sequence"/>
</dbReference>
<dbReference type="AlphaFoldDB" id="A0AA36DFK1"/>
<gene>
    <name evidence="2" type="ORF">MSPICULIGERA_LOCUS23582</name>
</gene>
<reference evidence="2" key="1">
    <citation type="submission" date="2023-06" db="EMBL/GenBank/DDBJ databases">
        <authorList>
            <person name="Delattre M."/>
        </authorList>
    </citation>
    <scope>NUCLEOTIDE SEQUENCE</scope>
    <source>
        <strain evidence="2">AF72</strain>
    </source>
</reference>
<protein>
    <recommendedName>
        <fullName evidence="4">UPAR/Ly6 domain-containing protein</fullName>
    </recommendedName>
</protein>
<keyword evidence="3" id="KW-1185">Reference proteome</keyword>
<feature type="non-terminal residue" evidence="2">
    <location>
        <position position="1"/>
    </location>
</feature>
<dbReference type="EMBL" id="CATQJA010002706">
    <property type="protein sequence ID" value="CAJ0585566.1"/>
    <property type="molecule type" value="Genomic_DNA"/>
</dbReference>
<comment type="caution">
    <text evidence="2">The sequence shown here is derived from an EMBL/GenBank/DDBJ whole genome shotgun (WGS) entry which is preliminary data.</text>
</comment>
<dbReference type="SUPFAM" id="SSF57302">
    <property type="entry name" value="Snake toxin-like"/>
    <property type="match status" value="1"/>
</dbReference>
<name>A0AA36DFK1_9BILA</name>
<evidence type="ECO:0000313" key="3">
    <source>
        <dbReference type="Proteomes" id="UP001177023"/>
    </source>
</evidence>
<sequence length="126" mass="13964">MLLGPNGSLKIIVILLISIPPAASIKCFFLSKWARTMNVTQQEVDCECNYCAKTVSKVEDGLEIVENWCGCKAEFTCRSEGKYRYNSIFDEYAIAHCCSTDLCNSSPTSSITKVALLSLLLLILRV</sequence>
<proteinExistence type="predicted"/>
<organism evidence="2 3">
    <name type="scientific">Mesorhabditis spiculigera</name>
    <dbReference type="NCBI Taxonomy" id="96644"/>
    <lineage>
        <taxon>Eukaryota</taxon>
        <taxon>Metazoa</taxon>
        <taxon>Ecdysozoa</taxon>
        <taxon>Nematoda</taxon>
        <taxon>Chromadorea</taxon>
        <taxon>Rhabditida</taxon>
        <taxon>Rhabditina</taxon>
        <taxon>Rhabditomorpha</taxon>
        <taxon>Rhabditoidea</taxon>
        <taxon>Rhabditidae</taxon>
        <taxon>Mesorhabditinae</taxon>
        <taxon>Mesorhabditis</taxon>
    </lineage>
</organism>
<accession>A0AA36DFK1</accession>
<keyword evidence="1" id="KW-0732">Signal</keyword>
<feature type="signal peptide" evidence="1">
    <location>
        <begin position="1"/>
        <end position="24"/>
    </location>
</feature>
<evidence type="ECO:0008006" key="4">
    <source>
        <dbReference type="Google" id="ProtNLM"/>
    </source>
</evidence>
<feature type="chain" id="PRO_5041352049" description="UPAR/Ly6 domain-containing protein" evidence="1">
    <location>
        <begin position="25"/>
        <end position="126"/>
    </location>
</feature>
<evidence type="ECO:0000313" key="2">
    <source>
        <dbReference type="EMBL" id="CAJ0585566.1"/>
    </source>
</evidence>
<evidence type="ECO:0000256" key="1">
    <source>
        <dbReference type="SAM" id="SignalP"/>
    </source>
</evidence>
<dbReference type="InterPro" id="IPR045860">
    <property type="entry name" value="Snake_toxin-like_sf"/>
</dbReference>